<feature type="transmembrane region" description="Helical" evidence="1">
    <location>
        <begin position="81"/>
        <end position="102"/>
    </location>
</feature>
<sequence length="145" mass="16430">MFSVSARRLTQAGKDSIVASVASKPALTVFDNPYTARKAWPPAVDHLNPAQQLHFEKKYKRRVYLACHSPKWQKATKIGQLVSITGVLVYALFFSGEIPWWGQMGMRPEDPRRKPRTMYGILENGEPQDVPDFLKAEADLDIKTN</sequence>
<accession>A0A9P7MJ55</accession>
<reference evidence="2 3" key="1">
    <citation type="journal article" date="2020" name="bioRxiv">
        <title>Whole genome comparisons of ergot fungi reveals the divergence and evolution of species within the genus Claviceps are the result of varying mechanisms driving genome evolution and host range expansion.</title>
        <authorList>
            <person name="Wyka S.A."/>
            <person name="Mondo S.J."/>
            <person name="Liu M."/>
            <person name="Dettman J."/>
            <person name="Nalam V."/>
            <person name="Broders K.D."/>
        </authorList>
    </citation>
    <scope>NUCLEOTIDE SEQUENCE [LARGE SCALE GENOMIC DNA]</scope>
    <source>
        <strain evidence="2 3">CCC 1485</strain>
    </source>
</reference>
<keyword evidence="3" id="KW-1185">Reference proteome</keyword>
<keyword evidence="1" id="KW-0812">Transmembrane</keyword>
<dbReference type="EMBL" id="SRPO01000015">
    <property type="protein sequence ID" value="KAG5948597.1"/>
    <property type="molecule type" value="Genomic_DNA"/>
</dbReference>
<dbReference type="AlphaFoldDB" id="A0A9P7MJ55"/>
<dbReference type="Proteomes" id="UP000706124">
    <property type="component" value="Unassembled WGS sequence"/>
</dbReference>
<protein>
    <submittedName>
        <fullName evidence="2">Uncharacterized protein</fullName>
    </submittedName>
</protein>
<keyword evidence="1" id="KW-1133">Transmembrane helix</keyword>
<comment type="caution">
    <text evidence="2">The sequence shown here is derived from an EMBL/GenBank/DDBJ whole genome shotgun (WGS) entry which is preliminary data.</text>
</comment>
<organism evidence="2 3">
    <name type="scientific">Claviceps pazoutovae</name>
    <dbReference type="NCBI Taxonomy" id="1649127"/>
    <lineage>
        <taxon>Eukaryota</taxon>
        <taxon>Fungi</taxon>
        <taxon>Dikarya</taxon>
        <taxon>Ascomycota</taxon>
        <taxon>Pezizomycotina</taxon>
        <taxon>Sordariomycetes</taxon>
        <taxon>Hypocreomycetidae</taxon>
        <taxon>Hypocreales</taxon>
        <taxon>Clavicipitaceae</taxon>
        <taxon>Claviceps</taxon>
    </lineage>
</organism>
<name>A0A9P7MJ55_9HYPO</name>
<evidence type="ECO:0000313" key="2">
    <source>
        <dbReference type="EMBL" id="KAG5948597.1"/>
    </source>
</evidence>
<keyword evidence="1" id="KW-0472">Membrane</keyword>
<evidence type="ECO:0000256" key="1">
    <source>
        <dbReference type="SAM" id="Phobius"/>
    </source>
</evidence>
<evidence type="ECO:0000313" key="3">
    <source>
        <dbReference type="Proteomes" id="UP000706124"/>
    </source>
</evidence>
<dbReference type="OrthoDB" id="5278907at2759"/>
<proteinExistence type="predicted"/>
<gene>
    <name evidence="2" type="ORF">E4U60_001254</name>
</gene>